<dbReference type="InterPro" id="IPR015943">
    <property type="entry name" value="WD40/YVTN_repeat-like_dom_sf"/>
</dbReference>
<evidence type="ECO:0000313" key="2">
    <source>
        <dbReference type="EMBL" id="MFC5022498.1"/>
    </source>
</evidence>
<dbReference type="Proteomes" id="UP001595829">
    <property type="component" value="Unassembled WGS sequence"/>
</dbReference>
<dbReference type="EMBL" id="JBHSJD010000007">
    <property type="protein sequence ID" value="MFC5022498.1"/>
    <property type="molecule type" value="Genomic_DNA"/>
</dbReference>
<sequence>MTLSSRNALRTSAAALAGLGLAAALTACGPNGTPHSAPSPADLRHVHGLGVDPADGRVYVATHEGIVTPAGDGSARRVGDSDDDYMGFTAVGPHTFVASGHPGHGNEDEPANRGLIESTDAGRTWKVRSLAGEADFHALDFAHGTLYGYDSTRGRLRVSKDRVHWEDRAELRALDIAVSPEDPDTILATTGQGVSRSTDGGRTFAPGTPPVMAFLSWAAPDALYGLDPSGTLHRSGDAGRTWQRTGTVHGGGPQALTAVSADRVLVATEDGVYESKDGGRTFTRLIAA</sequence>
<feature type="chain" id="PRO_5046124509" evidence="1">
    <location>
        <begin position="28"/>
        <end position="288"/>
    </location>
</feature>
<protein>
    <submittedName>
        <fullName evidence="2">F510_1955 family glycosylhydrolase</fullName>
    </submittedName>
</protein>
<dbReference type="InterPro" id="IPR054817">
    <property type="entry name" value="Glycosyl_F510_1955-like"/>
</dbReference>
<proteinExistence type="predicted"/>
<dbReference type="RefSeq" id="WP_345690802.1">
    <property type="nucleotide sequence ID" value="NZ_BAABIT010000001.1"/>
</dbReference>
<comment type="caution">
    <text evidence="2">The sequence shown here is derived from an EMBL/GenBank/DDBJ whole genome shotgun (WGS) entry which is preliminary data.</text>
</comment>
<feature type="signal peptide" evidence="1">
    <location>
        <begin position="1"/>
        <end position="27"/>
    </location>
</feature>
<dbReference type="SUPFAM" id="SSF110296">
    <property type="entry name" value="Oligoxyloglucan reducing end-specific cellobiohydrolase"/>
    <property type="match status" value="1"/>
</dbReference>
<organism evidence="2 3">
    <name type="scientific">Streptomyces coeruleoprunus</name>
    <dbReference type="NCBI Taxonomy" id="285563"/>
    <lineage>
        <taxon>Bacteria</taxon>
        <taxon>Bacillati</taxon>
        <taxon>Actinomycetota</taxon>
        <taxon>Actinomycetes</taxon>
        <taxon>Kitasatosporales</taxon>
        <taxon>Streptomycetaceae</taxon>
        <taxon>Streptomyces</taxon>
    </lineage>
</organism>
<reference evidence="3" key="1">
    <citation type="journal article" date="2019" name="Int. J. Syst. Evol. Microbiol.">
        <title>The Global Catalogue of Microorganisms (GCM) 10K type strain sequencing project: providing services to taxonomists for standard genome sequencing and annotation.</title>
        <authorList>
            <consortium name="The Broad Institute Genomics Platform"/>
            <consortium name="The Broad Institute Genome Sequencing Center for Infectious Disease"/>
            <person name="Wu L."/>
            <person name="Ma J."/>
        </authorList>
    </citation>
    <scope>NUCLEOTIDE SEQUENCE [LARGE SCALE GENOMIC DNA]</scope>
    <source>
        <strain evidence="3">CGMCC 4.1648</strain>
    </source>
</reference>
<evidence type="ECO:0000313" key="3">
    <source>
        <dbReference type="Proteomes" id="UP001595829"/>
    </source>
</evidence>
<dbReference type="Gene3D" id="2.130.10.10">
    <property type="entry name" value="YVTN repeat-like/Quinoprotein amine dehydrogenase"/>
    <property type="match status" value="2"/>
</dbReference>
<name>A0ABV9XEV0_9ACTN</name>
<accession>A0ABV9XEV0</accession>
<keyword evidence="3" id="KW-1185">Reference proteome</keyword>
<keyword evidence="1" id="KW-0732">Signal</keyword>
<dbReference type="NCBIfam" id="NF045728">
    <property type="entry name" value="glycosyl_F510_1955"/>
    <property type="match status" value="1"/>
</dbReference>
<dbReference type="InterPro" id="IPR006311">
    <property type="entry name" value="TAT_signal"/>
</dbReference>
<dbReference type="PROSITE" id="PS51318">
    <property type="entry name" value="TAT"/>
    <property type="match status" value="1"/>
</dbReference>
<evidence type="ECO:0000256" key="1">
    <source>
        <dbReference type="SAM" id="SignalP"/>
    </source>
</evidence>
<dbReference type="PROSITE" id="PS51257">
    <property type="entry name" value="PROKAR_LIPOPROTEIN"/>
    <property type="match status" value="1"/>
</dbReference>
<gene>
    <name evidence="2" type="ORF">ACFPM3_10180</name>
</gene>